<organism evidence="3 4">
    <name type="scientific">Jiella flava</name>
    <dbReference type="NCBI Taxonomy" id="2816857"/>
    <lineage>
        <taxon>Bacteria</taxon>
        <taxon>Pseudomonadati</taxon>
        <taxon>Pseudomonadota</taxon>
        <taxon>Alphaproteobacteria</taxon>
        <taxon>Hyphomicrobiales</taxon>
        <taxon>Aurantimonadaceae</taxon>
        <taxon>Jiella</taxon>
    </lineage>
</organism>
<dbReference type="AlphaFoldDB" id="A0A939G120"/>
<dbReference type="Pfam" id="PF00892">
    <property type="entry name" value="EamA"/>
    <property type="match status" value="2"/>
</dbReference>
<dbReference type="PANTHER" id="PTHR22911">
    <property type="entry name" value="ACYL-MALONYL CONDENSING ENZYME-RELATED"/>
    <property type="match status" value="1"/>
</dbReference>
<protein>
    <submittedName>
        <fullName evidence="3">DMT family transporter</fullName>
    </submittedName>
</protein>
<dbReference type="Gene3D" id="1.10.3730.20">
    <property type="match status" value="1"/>
</dbReference>
<gene>
    <name evidence="3" type="ORF">J1C48_14965</name>
</gene>
<feature type="transmembrane region" description="Helical" evidence="1">
    <location>
        <begin position="176"/>
        <end position="194"/>
    </location>
</feature>
<feature type="transmembrane region" description="Helical" evidence="1">
    <location>
        <begin position="206"/>
        <end position="224"/>
    </location>
</feature>
<dbReference type="EMBL" id="JAFMPP010000014">
    <property type="protein sequence ID" value="MBO0663880.1"/>
    <property type="molecule type" value="Genomic_DNA"/>
</dbReference>
<proteinExistence type="predicted"/>
<keyword evidence="1" id="KW-0472">Membrane</keyword>
<evidence type="ECO:0000313" key="3">
    <source>
        <dbReference type="EMBL" id="MBO0663880.1"/>
    </source>
</evidence>
<feature type="transmembrane region" description="Helical" evidence="1">
    <location>
        <begin position="115"/>
        <end position="133"/>
    </location>
</feature>
<feature type="transmembrane region" description="Helical" evidence="1">
    <location>
        <begin position="236"/>
        <end position="257"/>
    </location>
</feature>
<evidence type="ECO:0000313" key="4">
    <source>
        <dbReference type="Proteomes" id="UP000664122"/>
    </source>
</evidence>
<feature type="domain" description="EamA" evidence="2">
    <location>
        <begin position="146"/>
        <end position="277"/>
    </location>
</feature>
<feature type="transmembrane region" description="Helical" evidence="1">
    <location>
        <begin position="62"/>
        <end position="81"/>
    </location>
</feature>
<evidence type="ECO:0000259" key="2">
    <source>
        <dbReference type="Pfam" id="PF00892"/>
    </source>
</evidence>
<keyword evidence="4" id="KW-1185">Reference proteome</keyword>
<feature type="transmembrane region" description="Helical" evidence="1">
    <location>
        <begin position="145"/>
        <end position="164"/>
    </location>
</feature>
<dbReference type="InterPro" id="IPR000620">
    <property type="entry name" value="EamA_dom"/>
</dbReference>
<feature type="transmembrane region" description="Helical" evidence="1">
    <location>
        <begin position="263"/>
        <end position="282"/>
    </location>
</feature>
<evidence type="ECO:0000256" key="1">
    <source>
        <dbReference type="SAM" id="Phobius"/>
    </source>
</evidence>
<feature type="domain" description="EamA" evidence="2">
    <location>
        <begin position="2"/>
        <end position="133"/>
    </location>
</feature>
<dbReference type="SUPFAM" id="SSF103481">
    <property type="entry name" value="Multidrug resistance efflux transporter EmrE"/>
    <property type="match status" value="2"/>
</dbReference>
<name>A0A939G120_9HYPH</name>
<dbReference type="InterPro" id="IPR037185">
    <property type="entry name" value="EmrE-like"/>
</dbReference>
<dbReference type="Proteomes" id="UP000664122">
    <property type="component" value="Unassembled WGS sequence"/>
</dbReference>
<keyword evidence="1" id="KW-0812">Transmembrane</keyword>
<feature type="transmembrane region" description="Helical" evidence="1">
    <location>
        <begin position="33"/>
        <end position="50"/>
    </location>
</feature>
<reference evidence="3" key="1">
    <citation type="submission" date="2021-03" db="EMBL/GenBank/DDBJ databases">
        <title>Whole genome sequence of Jiella sp. CQZ9-1.</title>
        <authorList>
            <person name="Tuo L."/>
        </authorList>
    </citation>
    <scope>NUCLEOTIDE SEQUENCE</scope>
    <source>
        <strain evidence="3">CQZ9-1</strain>
    </source>
</reference>
<accession>A0A939G120</accession>
<dbReference type="PANTHER" id="PTHR22911:SF76">
    <property type="entry name" value="EAMA DOMAIN-CONTAINING PROTEIN"/>
    <property type="match status" value="1"/>
</dbReference>
<dbReference type="GO" id="GO:0016020">
    <property type="term" value="C:membrane"/>
    <property type="evidence" value="ECO:0007669"/>
    <property type="project" value="InterPro"/>
</dbReference>
<comment type="caution">
    <text evidence="3">The sequence shown here is derived from an EMBL/GenBank/DDBJ whole genome shotgun (WGS) entry which is preliminary data.</text>
</comment>
<keyword evidence="1" id="KW-1133">Transmembrane helix</keyword>
<feature type="transmembrane region" description="Helical" evidence="1">
    <location>
        <begin position="87"/>
        <end position="108"/>
    </location>
</feature>
<sequence length="291" mass="30781">MGTALGFSAILMWALLALLTSLSGDVPPFQLAAMSFAVASAIGLTMLKLRGANWRVFRQHPMVWLVGVGGLFGYHALYFGALRHAPAAEASLIAYLWPLLIVIGSAFMPGERLRWFHILGALFGLCGAALIVTRNGGFALDSRYLLGYGLAVLCALTWSSYSLLSRRFATVPSDVVTGFCLVTAALALVAHLAFETTIWPGSVVSWVAVLLLGLLPVGGAFYVWDYGVKHGDIQIIGAASYAAPLLSTLILILAGNAAMRFEIAAAAMLITAGAALAALPVFKRLLQQAKA</sequence>